<evidence type="ECO:0000256" key="5">
    <source>
        <dbReference type="ARBA" id="ARBA00022692"/>
    </source>
</evidence>
<dbReference type="EC" id="3.4.24.-" evidence="11"/>
<comment type="similarity">
    <text evidence="3 11">Belongs to the peptidase M50B family.</text>
</comment>
<evidence type="ECO:0000256" key="11">
    <source>
        <dbReference type="RuleBase" id="RU362031"/>
    </source>
</evidence>
<keyword evidence="4" id="KW-0645">Protease</keyword>
<sequence>MTTIIAFILMFGLLVFVHEWGHMIFAKRAGMLVREFAIGFGPKIFSFIKNETLYTIRLIPAGGYVRVAGDDPEIIELKPGHLVGLEFNEKGLVSKIVVNNKSKHPNARIVEVEKADLDHQLIIHGYEPDSEEELLRFNVDREAFFVMDEKETQIAPYDRQFASKTPGQKAMQLFAGPMMNFILAIILFIIIGIVQGVPVEEAKMGEIIANSPAEEAGFQTNDEVIRIGDQPISSWSEFTAIVRENPGEELTMAVLRNGEEIELNVTPNEAEAMNEKGEPIRIGQIGVYQAMEKSVIGALKNGFSQTYEITRLVLTNLGMLITGQVPIDVLSGPVGIYDTTDQVVQTGFMNFLLWTAMLSVNLGIINLVPLPALDGGRLLFVGIEKLRGKPVPPEKEGIFHFIGFALLMLLMIVVTWNDIQRLFL</sequence>
<dbReference type="PANTHER" id="PTHR42837:SF2">
    <property type="entry name" value="MEMBRANE METALLOPROTEASE ARASP2, CHLOROPLASTIC-RELATED"/>
    <property type="match status" value="1"/>
</dbReference>
<gene>
    <name evidence="13" type="ORF">GCM10010978_03920</name>
</gene>
<dbReference type="Pfam" id="PF02163">
    <property type="entry name" value="Peptidase_M50"/>
    <property type="match status" value="1"/>
</dbReference>
<dbReference type="InterPro" id="IPR004387">
    <property type="entry name" value="Pept_M50_Zn"/>
</dbReference>
<evidence type="ECO:0000256" key="9">
    <source>
        <dbReference type="ARBA" id="ARBA00023049"/>
    </source>
</evidence>
<dbReference type="InterPro" id="IPR036034">
    <property type="entry name" value="PDZ_sf"/>
</dbReference>
<evidence type="ECO:0000259" key="12">
    <source>
        <dbReference type="SMART" id="SM00228"/>
    </source>
</evidence>
<keyword evidence="14" id="KW-1185">Reference proteome</keyword>
<comment type="cofactor">
    <cofactor evidence="1 11">
        <name>Zn(2+)</name>
        <dbReference type="ChEBI" id="CHEBI:29105"/>
    </cofactor>
</comment>
<organism evidence="13 14">
    <name type="scientific">Compostibacillus humi</name>
    <dbReference type="NCBI Taxonomy" id="1245525"/>
    <lineage>
        <taxon>Bacteria</taxon>
        <taxon>Bacillati</taxon>
        <taxon>Bacillota</taxon>
        <taxon>Bacilli</taxon>
        <taxon>Bacillales</taxon>
        <taxon>Bacillaceae</taxon>
        <taxon>Compostibacillus</taxon>
    </lineage>
</organism>
<feature type="transmembrane region" description="Helical" evidence="11">
    <location>
        <begin position="351"/>
        <end position="370"/>
    </location>
</feature>
<evidence type="ECO:0000256" key="7">
    <source>
        <dbReference type="ARBA" id="ARBA00022833"/>
    </source>
</evidence>
<dbReference type="AlphaFoldDB" id="A0A8J2ZPQ8"/>
<comment type="subcellular location">
    <subcellularLocation>
        <location evidence="2">Membrane</location>
        <topology evidence="2">Multi-pass membrane protein</topology>
    </subcellularLocation>
</comment>
<dbReference type="Pfam" id="PF17820">
    <property type="entry name" value="PDZ_6"/>
    <property type="match status" value="1"/>
</dbReference>
<dbReference type="Proteomes" id="UP000602050">
    <property type="component" value="Unassembled WGS sequence"/>
</dbReference>
<feature type="transmembrane region" description="Helical" evidence="11">
    <location>
        <begin position="173"/>
        <end position="194"/>
    </location>
</feature>
<evidence type="ECO:0000256" key="10">
    <source>
        <dbReference type="ARBA" id="ARBA00023136"/>
    </source>
</evidence>
<keyword evidence="9 11" id="KW-0482">Metalloprotease</keyword>
<name>A0A8J2ZPQ8_9BACI</name>
<dbReference type="EMBL" id="BMEV01000004">
    <property type="protein sequence ID" value="GGH69709.1"/>
    <property type="molecule type" value="Genomic_DNA"/>
</dbReference>
<dbReference type="InterPro" id="IPR041489">
    <property type="entry name" value="PDZ_6"/>
</dbReference>
<proteinExistence type="inferred from homology"/>
<reference evidence="13" key="2">
    <citation type="submission" date="2020-09" db="EMBL/GenBank/DDBJ databases">
        <authorList>
            <person name="Sun Q."/>
            <person name="Zhou Y."/>
        </authorList>
    </citation>
    <scope>NUCLEOTIDE SEQUENCE</scope>
    <source>
        <strain evidence="13">CGMCC 1.12360</strain>
    </source>
</reference>
<reference evidence="13" key="1">
    <citation type="journal article" date="2014" name="Int. J. Syst. Evol. Microbiol.">
        <title>Complete genome sequence of Corynebacterium casei LMG S-19264T (=DSM 44701T), isolated from a smear-ripened cheese.</title>
        <authorList>
            <consortium name="US DOE Joint Genome Institute (JGI-PGF)"/>
            <person name="Walter F."/>
            <person name="Albersmeier A."/>
            <person name="Kalinowski J."/>
            <person name="Ruckert C."/>
        </authorList>
    </citation>
    <scope>NUCLEOTIDE SEQUENCE</scope>
    <source>
        <strain evidence="13">CGMCC 1.12360</strain>
    </source>
</reference>
<keyword evidence="8 11" id="KW-1133">Transmembrane helix</keyword>
<dbReference type="GO" id="GO:0004222">
    <property type="term" value="F:metalloendopeptidase activity"/>
    <property type="evidence" value="ECO:0007669"/>
    <property type="project" value="InterPro"/>
</dbReference>
<dbReference type="PANTHER" id="PTHR42837">
    <property type="entry name" value="REGULATOR OF SIGMA-E PROTEASE RSEP"/>
    <property type="match status" value="1"/>
</dbReference>
<comment type="caution">
    <text evidence="13">The sequence shown here is derived from an EMBL/GenBank/DDBJ whole genome shotgun (WGS) entry which is preliminary data.</text>
</comment>
<dbReference type="GO" id="GO:0006508">
    <property type="term" value="P:proteolysis"/>
    <property type="evidence" value="ECO:0007669"/>
    <property type="project" value="UniProtKB-KW"/>
</dbReference>
<feature type="transmembrane region" description="Helical" evidence="11">
    <location>
        <begin position="397"/>
        <end position="416"/>
    </location>
</feature>
<protein>
    <recommendedName>
        <fullName evidence="11">Zinc metalloprotease</fullName>
        <ecNumber evidence="11">3.4.24.-</ecNumber>
    </recommendedName>
</protein>
<evidence type="ECO:0000256" key="3">
    <source>
        <dbReference type="ARBA" id="ARBA00007931"/>
    </source>
</evidence>
<dbReference type="NCBIfam" id="TIGR00054">
    <property type="entry name" value="RIP metalloprotease RseP"/>
    <property type="match status" value="1"/>
</dbReference>
<accession>A0A8J2ZPQ8</accession>
<evidence type="ECO:0000313" key="13">
    <source>
        <dbReference type="EMBL" id="GGH69709.1"/>
    </source>
</evidence>
<dbReference type="SMART" id="SM00228">
    <property type="entry name" value="PDZ"/>
    <property type="match status" value="1"/>
</dbReference>
<evidence type="ECO:0000256" key="8">
    <source>
        <dbReference type="ARBA" id="ARBA00022989"/>
    </source>
</evidence>
<dbReference type="SUPFAM" id="SSF50156">
    <property type="entry name" value="PDZ domain-like"/>
    <property type="match status" value="1"/>
</dbReference>
<keyword evidence="10 11" id="KW-0472">Membrane</keyword>
<keyword evidence="5 11" id="KW-0812">Transmembrane</keyword>
<evidence type="ECO:0000313" key="14">
    <source>
        <dbReference type="Proteomes" id="UP000602050"/>
    </source>
</evidence>
<evidence type="ECO:0000256" key="2">
    <source>
        <dbReference type="ARBA" id="ARBA00004141"/>
    </source>
</evidence>
<feature type="domain" description="PDZ" evidence="12">
    <location>
        <begin position="184"/>
        <end position="258"/>
    </location>
</feature>
<dbReference type="GO" id="GO:0046872">
    <property type="term" value="F:metal ion binding"/>
    <property type="evidence" value="ECO:0007669"/>
    <property type="project" value="UniProtKB-KW"/>
</dbReference>
<evidence type="ECO:0000256" key="4">
    <source>
        <dbReference type="ARBA" id="ARBA00022670"/>
    </source>
</evidence>
<dbReference type="RefSeq" id="WP_188390691.1">
    <property type="nucleotide sequence ID" value="NZ_BMEV01000004.1"/>
</dbReference>
<keyword evidence="7 11" id="KW-0862">Zinc</keyword>
<dbReference type="InterPro" id="IPR001478">
    <property type="entry name" value="PDZ"/>
</dbReference>
<evidence type="ECO:0000256" key="1">
    <source>
        <dbReference type="ARBA" id="ARBA00001947"/>
    </source>
</evidence>
<evidence type="ECO:0000256" key="6">
    <source>
        <dbReference type="ARBA" id="ARBA00022801"/>
    </source>
</evidence>
<dbReference type="GO" id="GO:0016020">
    <property type="term" value="C:membrane"/>
    <property type="evidence" value="ECO:0007669"/>
    <property type="project" value="UniProtKB-SubCell"/>
</dbReference>
<dbReference type="Gene3D" id="2.30.42.10">
    <property type="match status" value="1"/>
</dbReference>
<dbReference type="CDD" id="cd06163">
    <property type="entry name" value="S2P-M50_PDZ_RseP-like"/>
    <property type="match status" value="1"/>
</dbReference>
<dbReference type="CDD" id="cd23081">
    <property type="entry name" value="cpPDZ_EcRseP-like"/>
    <property type="match status" value="1"/>
</dbReference>
<keyword evidence="6 11" id="KW-0378">Hydrolase</keyword>
<keyword evidence="11" id="KW-0479">Metal-binding</keyword>
<dbReference type="InterPro" id="IPR008915">
    <property type="entry name" value="Peptidase_M50"/>
</dbReference>